<accession>Q2GR82</accession>
<evidence type="ECO:0000313" key="8">
    <source>
        <dbReference type="EMBL" id="EAQ85508.1"/>
    </source>
</evidence>
<dbReference type="InParanoid" id="Q2GR82"/>
<dbReference type="InterPro" id="IPR016169">
    <property type="entry name" value="FAD-bd_PCMH_sub2"/>
</dbReference>
<dbReference type="GO" id="GO:0050614">
    <property type="term" value="F:Delta24-sterol reductase activity"/>
    <property type="evidence" value="ECO:0007669"/>
    <property type="project" value="UniProtKB-EC"/>
</dbReference>
<dbReference type="EC" id="1.3.1.72" evidence="2"/>
<dbReference type="GO" id="GO:0005737">
    <property type="term" value="C:cytoplasm"/>
    <property type="evidence" value="ECO:0007669"/>
    <property type="project" value="TreeGrafter"/>
</dbReference>
<dbReference type="InterPro" id="IPR040165">
    <property type="entry name" value="Diminuto-like"/>
</dbReference>
<dbReference type="EMBL" id="CH408034">
    <property type="protein sequence ID" value="EAQ85508.1"/>
    <property type="molecule type" value="Genomic_DNA"/>
</dbReference>
<organism evidence="8 9">
    <name type="scientific">Chaetomium globosum (strain ATCC 6205 / CBS 148.51 / DSM 1962 / NBRC 6347 / NRRL 1970)</name>
    <name type="common">Soil fungus</name>
    <dbReference type="NCBI Taxonomy" id="306901"/>
    <lineage>
        <taxon>Eukaryota</taxon>
        <taxon>Fungi</taxon>
        <taxon>Dikarya</taxon>
        <taxon>Ascomycota</taxon>
        <taxon>Pezizomycotina</taxon>
        <taxon>Sordariomycetes</taxon>
        <taxon>Sordariomycetidae</taxon>
        <taxon>Sordariales</taxon>
        <taxon>Chaetomiaceae</taxon>
        <taxon>Chaetomium</taxon>
    </lineage>
</organism>
<keyword evidence="4" id="KW-1133">Transmembrane helix</keyword>
<dbReference type="OrthoDB" id="415825at2759"/>
<dbReference type="GO" id="GO:0008202">
    <property type="term" value="P:steroid metabolic process"/>
    <property type="evidence" value="ECO:0007669"/>
    <property type="project" value="TreeGrafter"/>
</dbReference>
<dbReference type="GO" id="GO:0000246">
    <property type="term" value="F:Delta24(24-1) sterol reductase activity"/>
    <property type="evidence" value="ECO:0007669"/>
    <property type="project" value="TreeGrafter"/>
</dbReference>
<dbReference type="STRING" id="306901.Q2GR82"/>
<dbReference type="InterPro" id="IPR006094">
    <property type="entry name" value="Oxid_FAD_bind_N"/>
</dbReference>
<dbReference type="GO" id="GO:0071949">
    <property type="term" value="F:FAD binding"/>
    <property type="evidence" value="ECO:0007669"/>
    <property type="project" value="InterPro"/>
</dbReference>
<comment type="subcellular location">
    <subcellularLocation>
        <location evidence="1">Membrane</location>
        <topology evidence="1">Single-pass membrane protein</topology>
    </subcellularLocation>
</comment>
<keyword evidence="3" id="KW-0812">Transmembrane</keyword>
<dbReference type="GeneID" id="4395396"/>
<dbReference type="VEuPathDB" id="FungiDB:CHGG_09522"/>
<dbReference type="InterPro" id="IPR016166">
    <property type="entry name" value="FAD-bd_PCMH"/>
</dbReference>
<dbReference type="GO" id="GO:0016020">
    <property type="term" value="C:membrane"/>
    <property type="evidence" value="ECO:0007669"/>
    <property type="project" value="UniProtKB-SubCell"/>
</dbReference>
<dbReference type="HOGENOM" id="CLU_703989_0_0_1"/>
<dbReference type="Gene3D" id="3.30.465.10">
    <property type="match status" value="1"/>
</dbReference>
<feature type="domain" description="FAD-binding PCMH-type" evidence="7">
    <location>
        <begin position="1"/>
        <end position="166"/>
    </location>
</feature>
<proteinExistence type="predicted"/>
<evidence type="ECO:0000256" key="1">
    <source>
        <dbReference type="ARBA" id="ARBA00004167"/>
    </source>
</evidence>
<keyword evidence="5" id="KW-0472">Membrane</keyword>
<evidence type="ECO:0000313" key="9">
    <source>
        <dbReference type="Proteomes" id="UP000001056"/>
    </source>
</evidence>
<dbReference type="SUPFAM" id="SSF56176">
    <property type="entry name" value="FAD-binding/transporter-associated domain-like"/>
    <property type="match status" value="1"/>
</dbReference>
<evidence type="ECO:0000256" key="2">
    <source>
        <dbReference type="ARBA" id="ARBA00012405"/>
    </source>
</evidence>
<dbReference type="PROSITE" id="PS51387">
    <property type="entry name" value="FAD_PCMH"/>
    <property type="match status" value="1"/>
</dbReference>
<dbReference type="InterPro" id="IPR036318">
    <property type="entry name" value="FAD-bd_PCMH-like_sf"/>
</dbReference>
<evidence type="ECO:0000256" key="4">
    <source>
        <dbReference type="ARBA" id="ARBA00022989"/>
    </source>
</evidence>
<dbReference type="Pfam" id="PF01565">
    <property type="entry name" value="FAD_binding_4"/>
    <property type="match status" value="1"/>
</dbReference>
<gene>
    <name evidence="8" type="ORF">CHGG_09522</name>
</gene>
<evidence type="ECO:0000256" key="6">
    <source>
        <dbReference type="SAM" id="MobiDB-lite"/>
    </source>
</evidence>
<reference evidence="9" key="1">
    <citation type="journal article" date="2015" name="Genome Announc.">
        <title>Draft genome sequence of the cellulolytic fungus Chaetomium globosum.</title>
        <authorList>
            <person name="Cuomo C.A."/>
            <person name="Untereiner W.A."/>
            <person name="Ma L.-J."/>
            <person name="Grabherr M."/>
            <person name="Birren B.W."/>
        </authorList>
    </citation>
    <scope>NUCLEOTIDE SEQUENCE [LARGE SCALE GENOMIC DNA]</scope>
    <source>
        <strain evidence="9">ATCC 6205 / CBS 148.51 / DSM 1962 / NBRC 6347 / NRRL 1970</strain>
    </source>
</reference>
<dbReference type="OMA" id="WMGELAF"/>
<protein>
    <recommendedName>
        <fullName evidence="2">Delta(24)-sterol reductase</fullName>
        <ecNumber evidence="2">1.3.1.72</ecNumber>
    </recommendedName>
</protein>
<evidence type="ECO:0000256" key="5">
    <source>
        <dbReference type="ARBA" id="ARBA00023136"/>
    </source>
</evidence>
<evidence type="ECO:0000259" key="7">
    <source>
        <dbReference type="PROSITE" id="PS51387"/>
    </source>
</evidence>
<dbReference type="AlphaFoldDB" id="Q2GR82"/>
<dbReference type="PANTHER" id="PTHR10801">
    <property type="entry name" value="24-DEHYDROCHOLESTEROL REDUCTASE"/>
    <property type="match status" value="1"/>
</dbReference>
<evidence type="ECO:0000256" key="3">
    <source>
        <dbReference type="ARBA" id="ARBA00022692"/>
    </source>
</evidence>
<feature type="region of interest" description="Disordered" evidence="6">
    <location>
        <begin position="180"/>
        <end position="205"/>
    </location>
</feature>
<dbReference type="RefSeq" id="XP_001227449.1">
    <property type="nucleotide sequence ID" value="XM_001227448.1"/>
</dbReference>
<sequence length="392" mass="42904">MATSHESNVNRIAANVRRFFTRGEPFRVFHGSTNSTRPAHGAKVVDISTLNNILEISETSKTAVVEPNVPMDKLVQATLARGMVPPVVMESPGITLGGGFSGSAGDSSPFRYGFFDQTVQAVELVLGSGDVVRASAIKHPDLFRGAAGTAGTLGIVTKLELSLIPARRFTSSNLQRRMGPVVLSSRQEKSRLPARASRSPSRRRRPTDYIPLAEYLFRYDRSGYWVGAQAFAHFPLIPFNRFTRWFLNDFMHTRMLYRALQGSNMSFGQMLCPLKAIERPSFHPSYCSLSRDGPPEPMLNIGLWGAASEDVGTFIHQNRELESRGGILGAVRPALVPPSAAEVSLPNLYDKVHVDVGKVMGEQGKKKRAGALAGFWSIAGFMGIRAAIRSKD</sequence>
<dbReference type="eggNOG" id="KOG1262">
    <property type="taxonomic scope" value="Eukaryota"/>
</dbReference>
<keyword evidence="9" id="KW-1185">Reference proteome</keyword>
<dbReference type="PANTHER" id="PTHR10801:SF10">
    <property type="entry name" value="FAD BINDING DOMAIN PROTEIN (AFU_ORTHOLOGUE AFUA_6G14300)"/>
    <property type="match status" value="1"/>
</dbReference>
<dbReference type="Proteomes" id="UP000001056">
    <property type="component" value="Unassembled WGS sequence"/>
</dbReference>
<name>Q2GR82_CHAGB</name>